<dbReference type="GeneID" id="116417342"/>
<dbReference type="InParanoid" id="A0A7M7QI74"/>
<keyword evidence="2" id="KW-1185">Reference proteome</keyword>
<sequence length="102" mass="11400">MKTATPGTSKFGVYLLPELVAAVLSSMSSIYRVASKEDVKGESFKSSLMLVIDKINGFTDDMFGSVRPVEVITSLGPLWNFTPSYFNHQLLMYIFLSEFHSH</sequence>
<dbReference type="EnsemblMetazoa" id="XM_031930062">
    <property type="protein sequence ID" value="XP_031785922"/>
    <property type="gene ID" value="LOC116417342"/>
</dbReference>
<protein>
    <submittedName>
        <fullName evidence="1">Uncharacterized protein</fullName>
    </submittedName>
</protein>
<dbReference type="Proteomes" id="UP000002358">
    <property type="component" value="Unassembled WGS sequence"/>
</dbReference>
<organism evidence="1 2">
    <name type="scientific">Nasonia vitripennis</name>
    <name type="common">Parasitic wasp</name>
    <dbReference type="NCBI Taxonomy" id="7425"/>
    <lineage>
        <taxon>Eukaryota</taxon>
        <taxon>Metazoa</taxon>
        <taxon>Ecdysozoa</taxon>
        <taxon>Arthropoda</taxon>
        <taxon>Hexapoda</taxon>
        <taxon>Insecta</taxon>
        <taxon>Pterygota</taxon>
        <taxon>Neoptera</taxon>
        <taxon>Endopterygota</taxon>
        <taxon>Hymenoptera</taxon>
        <taxon>Apocrita</taxon>
        <taxon>Proctotrupomorpha</taxon>
        <taxon>Chalcidoidea</taxon>
        <taxon>Pteromalidae</taxon>
        <taxon>Pteromalinae</taxon>
        <taxon>Nasonia</taxon>
    </lineage>
</organism>
<evidence type="ECO:0000313" key="2">
    <source>
        <dbReference type="Proteomes" id="UP000002358"/>
    </source>
</evidence>
<reference evidence="1" key="1">
    <citation type="submission" date="2021-01" db="UniProtKB">
        <authorList>
            <consortium name="EnsemblMetazoa"/>
        </authorList>
    </citation>
    <scope>IDENTIFICATION</scope>
</reference>
<dbReference type="AlphaFoldDB" id="A0A7M7QI74"/>
<name>A0A7M7QI74_NASVI</name>
<proteinExistence type="predicted"/>
<dbReference type="OrthoDB" id="2248014at2759"/>
<accession>A0A7M7QI74</accession>
<evidence type="ECO:0000313" key="1">
    <source>
        <dbReference type="EnsemblMetazoa" id="XP_031785922"/>
    </source>
</evidence>
<dbReference type="RefSeq" id="XP_031785922.1">
    <property type="nucleotide sequence ID" value="XM_031930062.1"/>
</dbReference>
<dbReference type="KEGG" id="nvi:116417342"/>